<dbReference type="eggNOG" id="COG4335">
    <property type="taxonomic scope" value="Bacteria"/>
</dbReference>
<sequence length="369" mass="42553">MAEPLKDVYNKVFILDLADQVLSVYPDFCCTAFQDVIFDAEWDDKALKARIRTITNALHRFLPAPFEQSIVILEKIAHRFSGLEALFFPDFVEKYGLDHYQSSLQALEYFTRYSSAEFAVRPFILKYPEAMMAQMFIWSQSDNEHVRRLASEGCRPRLPWAFALSEFKQDPQPLFIILEQLKDDPSEYVRRSVANNLNDISKDHPAVVIKVAQRWLQQADNNDLDNNNNLGNNRQRLVKHACRGLLKQANPIILSLFGFHRPENIKIIAFKVDDVVMMGDKLLFSFTLSSQAALGKLRVEFAIDFMKKNGSLAGKIFQISESTITKNCKQISKQFDFKKISTRQYYPGLHHLSVIVNGRLLSKKVFFLQ</sequence>
<name>A1SUJ7_PSYIN</name>
<dbReference type="EMBL" id="CP000510">
    <property type="protein sequence ID" value="ABM03162.1"/>
    <property type="molecule type" value="Genomic_DNA"/>
</dbReference>
<dbReference type="HOGENOM" id="CLU_064289_0_0_6"/>
<dbReference type="AlphaFoldDB" id="A1SUJ7"/>
<evidence type="ECO:0000313" key="1">
    <source>
        <dbReference type="EMBL" id="ABM03162.1"/>
    </source>
</evidence>
<dbReference type="KEGG" id="pin:Ping_1337"/>
<keyword evidence="2" id="KW-1185">Reference proteome</keyword>
<keyword evidence="1" id="KW-0326">Glycosidase</keyword>
<evidence type="ECO:0000313" key="2">
    <source>
        <dbReference type="Proteomes" id="UP000000639"/>
    </source>
</evidence>
<dbReference type="InterPro" id="IPR014825">
    <property type="entry name" value="DNA_alkylation"/>
</dbReference>
<dbReference type="OrthoDB" id="9797162at2"/>
<keyword evidence="1" id="KW-0378">Hydrolase</keyword>
<dbReference type="RefSeq" id="WP_011769725.1">
    <property type="nucleotide sequence ID" value="NC_008709.1"/>
</dbReference>
<accession>A1SUJ7</accession>
<gene>
    <name evidence="1" type="ordered locus">Ping_1337</name>
</gene>
<protein>
    <submittedName>
        <fullName evidence="1">DNA-3-methylpurine glycosylase</fullName>
        <ecNumber evidence="1">3.2.2.-</ecNumber>
    </submittedName>
</protein>
<dbReference type="Proteomes" id="UP000000639">
    <property type="component" value="Chromosome"/>
</dbReference>
<dbReference type="InterPro" id="IPR016024">
    <property type="entry name" value="ARM-type_fold"/>
</dbReference>
<dbReference type="Pfam" id="PF08713">
    <property type="entry name" value="DNA_alkylation"/>
    <property type="match status" value="1"/>
</dbReference>
<dbReference type="EC" id="3.2.2.-" evidence="1"/>
<dbReference type="SUPFAM" id="SSF48371">
    <property type="entry name" value="ARM repeat"/>
    <property type="match status" value="1"/>
</dbReference>
<dbReference type="GO" id="GO:0016798">
    <property type="term" value="F:hydrolase activity, acting on glycosyl bonds"/>
    <property type="evidence" value="ECO:0007669"/>
    <property type="project" value="UniProtKB-KW"/>
</dbReference>
<proteinExistence type="predicted"/>
<dbReference type="Gene3D" id="1.25.40.290">
    <property type="entry name" value="ARM repeat domains"/>
    <property type="match status" value="1"/>
</dbReference>
<organism evidence="1 2">
    <name type="scientific">Psychromonas ingrahamii (strain DSM 17664 / CCUG 51855 / 37)</name>
    <dbReference type="NCBI Taxonomy" id="357804"/>
    <lineage>
        <taxon>Bacteria</taxon>
        <taxon>Pseudomonadati</taxon>
        <taxon>Pseudomonadota</taxon>
        <taxon>Gammaproteobacteria</taxon>
        <taxon>Alteromonadales</taxon>
        <taxon>Psychromonadaceae</taxon>
        <taxon>Psychromonas</taxon>
    </lineage>
</organism>
<reference evidence="1 2" key="1">
    <citation type="submission" date="2007-01" db="EMBL/GenBank/DDBJ databases">
        <title>Complete sequence of Psychromonas ingrahamii 37.</title>
        <authorList>
            <consortium name="US DOE Joint Genome Institute"/>
            <person name="Copeland A."/>
            <person name="Lucas S."/>
            <person name="Lapidus A."/>
            <person name="Barry K."/>
            <person name="Detter J.C."/>
            <person name="Glavina del Rio T."/>
            <person name="Hammon N."/>
            <person name="Israni S."/>
            <person name="Dalin E."/>
            <person name="Tice H."/>
            <person name="Pitluck S."/>
            <person name="Thompson L.S."/>
            <person name="Brettin T."/>
            <person name="Bruce D."/>
            <person name="Han C."/>
            <person name="Tapia R."/>
            <person name="Schmutz J."/>
            <person name="Larimer F."/>
            <person name="Land M."/>
            <person name="Hauser L."/>
            <person name="Kyrpides N."/>
            <person name="Ivanova N."/>
            <person name="Staley J."/>
            <person name="Richardson P."/>
        </authorList>
    </citation>
    <scope>NUCLEOTIDE SEQUENCE [LARGE SCALE GENOMIC DNA]</scope>
    <source>
        <strain evidence="1 2">37</strain>
    </source>
</reference>